<feature type="compositionally biased region" description="Basic and acidic residues" evidence="1">
    <location>
        <begin position="145"/>
        <end position="157"/>
    </location>
</feature>
<feature type="transmembrane region" description="Helical" evidence="2">
    <location>
        <begin position="122"/>
        <end position="141"/>
    </location>
</feature>
<keyword evidence="5" id="KW-1185">Reference proteome</keyword>
<dbReference type="Proteomes" id="UP001501747">
    <property type="component" value="Unassembled WGS sequence"/>
</dbReference>
<feature type="transmembrane region" description="Helical" evidence="2">
    <location>
        <begin position="31"/>
        <end position="50"/>
    </location>
</feature>
<organism evidence="4 5">
    <name type="scientific">Allokutzneria multivorans</name>
    <dbReference type="NCBI Taxonomy" id="1142134"/>
    <lineage>
        <taxon>Bacteria</taxon>
        <taxon>Bacillati</taxon>
        <taxon>Actinomycetota</taxon>
        <taxon>Actinomycetes</taxon>
        <taxon>Pseudonocardiales</taxon>
        <taxon>Pseudonocardiaceae</taxon>
        <taxon>Allokutzneria</taxon>
    </lineage>
</organism>
<dbReference type="InterPro" id="IPR046672">
    <property type="entry name" value="DUF6542"/>
</dbReference>
<comment type="caution">
    <text evidence="4">The sequence shown here is derived from an EMBL/GenBank/DDBJ whole genome shotgun (WGS) entry which is preliminary data.</text>
</comment>
<proteinExistence type="predicted"/>
<feature type="compositionally biased region" description="Basic and acidic residues" evidence="1">
    <location>
        <begin position="165"/>
        <end position="224"/>
    </location>
</feature>
<evidence type="ECO:0000259" key="3">
    <source>
        <dbReference type="Pfam" id="PF20177"/>
    </source>
</evidence>
<dbReference type="EMBL" id="BAABAL010000022">
    <property type="protein sequence ID" value="GAA4032863.1"/>
    <property type="molecule type" value="Genomic_DNA"/>
</dbReference>
<evidence type="ECO:0000313" key="5">
    <source>
        <dbReference type="Proteomes" id="UP001501747"/>
    </source>
</evidence>
<reference evidence="5" key="1">
    <citation type="journal article" date="2019" name="Int. J. Syst. Evol. Microbiol.">
        <title>The Global Catalogue of Microorganisms (GCM) 10K type strain sequencing project: providing services to taxonomists for standard genome sequencing and annotation.</title>
        <authorList>
            <consortium name="The Broad Institute Genomics Platform"/>
            <consortium name="The Broad Institute Genome Sequencing Center for Infectious Disease"/>
            <person name="Wu L."/>
            <person name="Ma J."/>
        </authorList>
    </citation>
    <scope>NUCLEOTIDE SEQUENCE [LARGE SCALE GENOMIC DNA]</scope>
    <source>
        <strain evidence="5">JCM 17342</strain>
    </source>
</reference>
<feature type="compositionally biased region" description="Low complexity" evidence="1">
    <location>
        <begin position="284"/>
        <end position="293"/>
    </location>
</feature>
<keyword evidence="2" id="KW-0472">Membrane</keyword>
<name>A0ABP7TYA9_9PSEU</name>
<protein>
    <recommendedName>
        <fullName evidence="3">DUF6542 domain-containing protein</fullName>
    </recommendedName>
</protein>
<feature type="transmembrane region" description="Helical" evidence="2">
    <location>
        <begin position="85"/>
        <end position="102"/>
    </location>
</feature>
<evidence type="ECO:0000256" key="2">
    <source>
        <dbReference type="SAM" id="Phobius"/>
    </source>
</evidence>
<feature type="domain" description="DUF6542" evidence="3">
    <location>
        <begin position="30"/>
        <end position="145"/>
    </location>
</feature>
<accession>A0ABP7TYA9</accession>
<feature type="transmembrane region" description="Helical" evidence="2">
    <location>
        <begin position="56"/>
        <end position="73"/>
    </location>
</feature>
<sequence length="303" mass="32875">MERVTATRDRRSDVGPDPRWALRSAFSDNGIPWWAAAGLAAGVSAVIAFIAGPNGFLFSAFFFLSCVAAVAMVQRIAIFGPMVQPPLVMVGVVPIVVLLSGAGGEGLSGKALSIGKPLIESFPTMALTTAVTIGIGVVRMFNQRRPAEDAGEPEARRPSRPSGRSTRDERREDRFDDRGGREERGRDDRGRGDERAPRERAQRPPQADRPRPGVRERGEADRAGRPARGQQDPRGARQQPPSRAPRPAQGQGQGRQGQGKSPGQGQQPPTPPRQQPPRPGPGGRPQQPRQQPPQRRPRRDDGY</sequence>
<feature type="compositionally biased region" description="Gly residues" evidence="1">
    <location>
        <begin position="251"/>
        <end position="262"/>
    </location>
</feature>
<feature type="compositionally biased region" description="Low complexity" evidence="1">
    <location>
        <begin position="236"/>
        <end position="250"/>
    </location>
</feature>
<evidence type="ECO:0000256" key="1">
    <source>
        <dbReference type="SAM" id="MobiDB-lite"/>
    </source>
</evidence>
<dbReference type="Pfam" id="PF20177">
    <property type="entry name" value="DUF6542"/>
    <property type="match status" value="1"/>
</dbReference>
<feature type="compositionally biased region" description="Pro residues" evidence="1">
    <location>
        <begin position="268"/>
        <end position="282"/>
    </location>
</feature>
<keyword evidence="2" id="KW-0812">Transmembrane</keyword>
<evidence type="ECO:0000313" key="4">
    <source>
        <dbReference type="EMBL" id="GAA4032863.1"/>
    </source>
</evidence>
<gene>
    <name evidence="4" type="ORF">GCM10022247_67340</name>
</gene>
<keyword evidence="2" id="KW-1133">Transmembrane helix</keyword>
<feature type="region of interest" description="Disordered" evidence="1">
    <location>
        <begin position="145"/>
        <end position="303"/>
    </location>
</feature>